<evidence type="ECO:0000313" key="8">
    <source>
        <dbReference type="Proteomes" id="UP000000663"/>
    </source>
</evidence>
<name>Q0W6R5_METAR</name>
<keyword evidence="8" id="KW-1185">Reference proteome</keyword>
<keyword evidence="4" id="KW-0274">FAD</keyword>
<protein>
    <submittedName>
        <fullName evidence="7">NADH dehydrogenase</fullName>
        <ecNumber evidence="7">1.6.99.3</ecNumber>
    </submittedName>
</protein>
<accession>Q0W6R5</accession>
<proteinExistence type="inferred from homology"/>
<dbReference type="GeneID" id="5144681"/>
<dbReference type="Pfam" id="PF07992">
    <property type="entry name" value="Pyr_redox_2"/>
    <property type="match status" value="1"/>
</dbReference>
<dbReference type="AlphaFoldDB" id="Q0W6R5"/>
<dbReference type="InterPro" id="IPR016156">
    <property type="entry name" value="FAD/NAD-linked_Rdtase_dimer_sf"/>
</dbReference>
<evidence type="ECO:0000256" key="4">
    <source>
        <dbReference type="ARBA" id="ARBA00022827"/>
    </source>
</evidence>
<dbReference type="InterPro" id="IPR023753">
    <property type="entry name" value="FAD/NAD-binding_dom"/>
</dbReference>
<evidence type="ECO:0000259" key="6">
    <source>
        <dbReference type="Pfam" id="PF07992"/>
    </source>
</evidence>
<feature type="domain" description="Pyridine nucleotide-disulphide oxidoreductase dimerisation" evidence="5">
    <location>
        <begin position="330"/>
        <end position="429"/>
    </location>
</feature>
<dbReference type="InterPro" id="IPR036188">
    <property type="entry name" value="FAD/NAD-bd_sf"/>
</dbReference>
<dbReference type="InterPro" id="IPR050260">
    <property type="entry name" value="FAD-bd_OxRdtase"/>
</dbReference>
<gene>
    <name evidence="7" type="primary">ndh</name>
    <name evidence="7" type="ORF">RCIX501</name>
</gene>
<evidence type="ECO:0000313" key="7">
    <source>
        <dbReference type="EMBL" id="CAJ35928.1"/>
    </source>
</evidence>
<dbReference type="Proteomes" id="UP000000663">
    <property type="component" value="Chromosome"/>
</dbReference>
<dbReference type="PANTHER" id="PTHR43429">
    <property type="entry name" value="PYRIDINE NUCLEOTIDE-DISULFIDE OXIDOREDUCTASE DOMAIN-CONTAINING"/>
    <property type="match status" value="1"/>
</dbReference>
<keyword evidence="3" id="KW-0285">Flavoprotein</keyword>
<dbReference type="PRINTS" id="PR00411">
    <property type="entry name" value="PNDRDTASEI"/>
</dbReference>
<dbReference type="PRINTS" id="PR00368">
    <property type="entry name" value="FADPNR"/>
</dbReference>
<evidence type="ECO:0000256" key="2">
    <source>
        <dbReference type="ARBA" id="ARBA00009130"/>
    </source>
</evidence>
<dbReference type="SUPFAM" id="SSF55424">
    <property type="entry name" value="FAD/NAD-linked reductases, dimerisation (C-terminal) domain"/>
    <property type="match status" value="1"/>
</dbReference>
<organism evidence="7 8">
    <name type="scientific">Methanocella arvoryzae (strain DSM 22066 / NBRC 105507 / MRE50)</name>
    <dbReference type="NCBI Taxonomy" id="351160"/>
    <lineage>
        <taxon>Archaea</taxon>
        <taxon>Methanobacteriati</taxon>
        <taxon>Methanobacteriota</taxon>
        <taxon>Stenosarchaea group</taxon>
        <taxon>Methanomicrobia</taxon>
        <taxon>Methanocellales</taxon>
        <taxon>Methanocellaceae</taxon>
        <taxon>Methanocella</taxon>
    </lineage>
</organism>
<dbReference type="EMBL" id="AM114193">
    <property type="protein sequence ID" value="CAJ35928.1"/>
    <property type="molecule type" value="Genomic_DNA"/>
</dbReference>
<dbReference type="Gene3D" id="3.30.390.30">
    <property type="match status" value="1"/>
</dbReference>
<feature type="domain" description="FAD/NAD(P)-binding" evidence="6">
    <location>
        <begin position="5"/>
        <end position="288"/>
    </location>
</feature>
<evidence type="ECO:0000259" key="5">
    <source>
        <dbReference type="Pfam" id="PF02852"/>
    </source>
</evidence>
<comment type="cofactor">
    <cofactor evidence="1">
        <name>FAD</name>
        <dbReference type="ChEBI" id="CHEBI:57692"/>
    </cofactor>
</comment>
<dbReference type="SUPFAM" id="SSF51905">
    <property type="entry name" value="FAD/NAD(P)-binding domain"/>
    <property type="match status" value="2"/>
</dbReference>
<dbReference type="eggNOG" id="arCOG01069">
    <property type="taxonomic scope" value="Archaea"/>
</dbReference>
<dbReference type="PANTHER" id="PTHR43429:SF3">
    <property type="entry name" value="NITRITE REDUCTASE [NAD(P)H]"/>
    <property type="match status" value="1"/>
</dbReference>
<dbReference type="GO" id="GO:0016491">
    <property type="term" value="F:oxidoreductase activity"/>
    <property type="evidence" value="ECO:0007669"/>
    <property type="project" value="UniProtKB-KW"/>
</dbReference>
<dbReference type="KEGG" id="rci:RCIX501"/>
<dbReference type="OrthoDB" id="27922at2157"/>
<sequence>MNGRRIVFVGAGGAGLTAAFTLARRAPDAQITVFSKDPVVAYSQCGMPFVLDRKILDFNKLVIYQPPVFKDLGLDVRTSTAIEEIDLDGRAVTTEKGERVEYDRLVIATGSRPFVPPVPGVHLPGVHTLLTLEDGKALYERLKDALNVVIIGGGPIGLETAPAFLDAGAKLTIIERVPQLMPSALDPEMAAIVQAHLEQKGARVITGRGVDSINGTARVESVTCAGEVIPADLVLLSAGIRPNTDLAKQASIDLGVTGGIVVDEYFRVRRNGKVLDDVLAAGDCAEVTGLITGKPVIYAVGSVANRQAKYVADNLLGKKTPYPPVLCPAVCVIGDLHVGNVGLTTHACEQAGITPLTFSARGATRARYYPGGKTVDIKLLSDGDRLVGGQIIGEEGVGGRINVLSLAIGKGMSPADLAGAETCYAPPVSPLIDPLTYAAEMLALKVARAKKSQ</sequence>
<dbReference type="InterPro" id="IPR004099">
    <property type="entry name" value="Pyr_nucl-diS_OxRdtase_dimer"/>
</dbReference>
<dbReference type="Gene3D" id="3.50.50.60">
    <property type="entry name" value="FAD/NAD(P)-binding domain"/>
    <property type="match status" value="2"/>
</dbReference>
<dbReference type="RefSeq" id="WP_012036576.1">
    <property type="nucleotide sequence ID" value="NC_009464.1"/>
</dbReference>
<keyword evidence="7" id="KW-0560">Oxidoreductase</keyword>
<dbReference type="EC" id="1.6.99.3" evidence="7"/>
<comment type="similarity">
    <text evidence="2">Belongs to the class-III pyridine nucleotide-disulfide oxidoreductase family.</text>
</comment>
<evidence type="ECO:0000256" key="1">
    <source>
        <dbReference type="ARBA" id="ARBA00001974"/>
    </source>
</evidence>
<dbReference type="STRING" id="351160.RCIX501"/>
<evidence type="ECO:0000256" key="3">
    <source>
        <dbReference type="ARBA" id="ARBA00022630"/>
    </source>
</evidence>
<dbReference type="Pfam" id="PF02852">
    <property type="entry name" value="Pyr_redox_dim"/>
    <property type="match status" value="1"/>
</dbReference>
<reference evidence="7 8" key="1">
    <citation type="journal article" date="2006" name="Science">
        <title>Genome of rice cluster I archaea -- the key methane producers in the rice rhizosphere.</title>
        <authorList>
            <person name="Erkel C."/>
            <person name="Kube M."/>
            <person name="Reinhardt R."/>
            <person name="Liesack W."/>
        </authorList>
    </citation>
    <scope>NUCLEOTIDE SEQUENCE [LARGE SCALE GENOMIC DNA]</scope>
    <source>
        <strain evidence="8">DSM 22066 / NBRC 105507 / MRE50</strain>
    </source>
</reference>